<name>A0ABR6E2S1_9HYPH</name>
<protein>
    <submittedName>
        <fullName evidence="7">Membrane-bound inhibitor of C-type lysozyme</fullName>
    </submittedName>
</protein>
<feature type="transmembrane region" description="Helical" evidence="5">
    <location>
        <begin position="6"/>
        <end position="23"/>
    </location>
</feature>
<reference evidence="7 8" key="1">
    <citation type="submission" date="2020-08" db="EMBL/GenBank/DDBJ databases">
        <title>Genomic Encyclopedia of Type Strains, Phase IV (KMG-IV): sequencing the most valuable type-strain genomes for metagenomic binning, comparative biology and taxonomic classification.</title>
        <authorList>
            <person name="Goeker M."/>
        </authorList>
    </citation>
    <scope>NUCLEOTIDE SEQUENCE [LARGE SCALE GENOMIC DNA]</scope>
    <source>
        <strain evidence="7 8">DSM 21431</strain>
    </source>
</reference>
<keyword evidence="1" id="KW-0732">Signal</keyword>
<dbReference type="InterPro" id="IPR018660">
    <property type="entry name" value="MliC"/>
</dbReference>
<dbReference type="Gene3D" id="2.40.128.200">
    <property type="match status" value="1"/>
</dbReference>
<accession>A0ABR6E2S1</accession>
<organism evidence="7 8">
    <name type="scientific">Bartonella chomelii</name>
    <dbReference type="NCBI Taxonomy" id="236402"/>
    <lineage>
        <taxon>Bacteria</taxon>
        <taxon>Pseudomonadati</taxon>
        <taxon>Pseudomonadota</taxon>
        <taxon>Alphaproteobacteria</taxon>
        <taxon>Hyphomicrobiales</taxon>
        <taxon>Bartonellaceae</taxon>
        <taxon>Bartonella</taxon>
    </lineage>
</organism>
<keyword evidence="8" id="KW-1185">Reference proteome</keyword>
<dbReference type="Pfam" id="PF09864">
    <property type="entry name" value="MliC"/>
    <property type="match status" value="1"/>
</dbReference>
<evidence type="ECO:0000256" key="5">
    <source>
        <dbReference type="SAM" id="Phobius"/>
    </source>
</evidence>
<evidence type="ECO:0000256" key="1">
    <source>
        <dbReference type="ARBA" id="ARBA00022729"/>
    </source>
</evidence>
<evidence type="ECO:0000259" key="6">
    <source>
        <dbReference type="Pfam" id="PF09864"/>
    </source>
</evidence>
<proteinExistence type="predicted"/>
<dbReference type="RefSeq" id="WP_182479911.1">
    <property type="nucleotide sequence ID" value="NZ_CAWPNC010000002.1"/>
</dbReference>
<keyword evidence="3" id="KW-0564">Palmitate</keyword>
<keyword evidence="2 5" id="KW-0472">Membrane</keyword>
<evidence type="ECO:0000256" key="3">
    <source>
        <dbReference type="ARBA" id="ARBA00023139"/>
    </source>
</evidence>
<evidence type="ECO:0000256" key="2">
    <source>
        <dbReference type="ARBA" id="ARBA00023136"/>
    </source>
</evidence>
<sequence>MKKILPILGLFALGAFVIFYFLFNKTNIFSSSLVIEVPSNSNPTKETIVYQCGTQTNRERIEVTYLNAGNISLVDFTWNGERIVGANVISASGSKYAGAQYIWWTTKNEAILYDLINDPNEEKPIMCEEEKNTK</sequence>
<feature type="domain" description="C-type lysozyme inhibitor" evidence="6">
    <location>
        <begin position="50"/>
        <end position="120"/>
    </location>
</feature>
<dbReference type="EMBL" id="JACJIR010000002">
    <property type="protein sequence ID" value="MBA9082862.1"/>
    <property type="molecule type" value="Genomic_DNA"/>
</dbReference>
<evidence type="ECO:0000256" key="4">
    <source>
        <dbReference type="ARBA" id="ARBA00023288"/>
    </source>
</evidence>
<keyword evidence="4" id="KW-0449">Lipoprotein</keyword>
<dbReference type="InterPro" id="IPR036328">
    <property type="entry name" value="MliC_sf"/>
</dbReference>
<keyword evidence="5" id="KW-0812">Transmembrane</keyword>
<evidence type="ECO:0000313" key="7">
    <source>
        <dbReference type="EMBL" id="MBA9082862.1"/>
    </source>
</evidence>
<evidence type="ECO:0000313" key="8">
    <source>
        <dbReference type="Proteomes" id="UP000548119"/>
    </source>
</evidence>
<keyword evidence="5" id="KW-1133">Transmembrane helix</keyword>
<comment type="caution">
    <text evidence="7">The sequence shown here is derived from an EMBL/GenBank/DDBJ whole genome shotgun (WGS) entry which is preliminary data.</text>
</comment>
<dbReference type="Proteomes" id="UP000548119">
    <property type="component" value="Unassembled WGS sequence"/>
</dbReference>
<gene>
    <name evidence="7" type="ORF">GGR10_000703</name>
</gene>
<dbReference type="SUPFAM" id="SSF141488">
    <property type="entry name" value="YdhA-like"/>
    <property type="match status" value="1"/>
</dbReference>